<dbReference type="AlphaFoldDB" id="A0A286H2D0"/>
<dbReference type="Gene3D" id="1.10.287.950">
    <property type="entry name" value="Methyl-accepting chemotaxis protein"/>
    <property type="match status" value="1"/>
</dbReference>
<evidence type="ECO:0000256" key="4">
    <source>
        <dbReference type="SAM" id="Coils"/>
    </source>
</evidence>
<feature type="coiled-coil region" evidence="4">
    <location>
        <begin position="51"/>
        <end position="101"/>
    </location>
</feature>
<evidence type="ECO:0000256" key="2">
    <source>
        <dbReference type="ARBA" id="ARBA00029447"/>
    </source>
</evidence>
<dbReference type="Gene3D" id="6.10.340.10">
    <property type="match status" value="1"/>
</dbReference>
<feature type="domain" description="HBM" evidence="7">
    <location>
        <begin position="17"/>
        <end position="257"/>
    </location>
</feature>
<sequence>MSLEPNAIGTDFGQYRGLARETNESGRVQANILEMRLGMRLFLSKGDEASIAQVNDRREALTQVITDLEKVAISKETEVVVEQLRKEVEEYKKGFDEVTALQANRNTIVNDVLNTRGPELERTLTTIMESASRDGDVEAAYTGGMVLRRVMLVRLYANRFLLDNSQEAADRVTREGEVLGGEAVNLRNRLQNPERRRLAGEAVTLTEAYLSGFQEVVTTINTRNGIITQSLDVIGPRMAAAIEEVKLNAKSSQDELGPRVVSVIDNATVSSVIVSVIALALGGGAAYLIATGITRPVGALCGAMGRLANKDMTAEVPATRHKDEVGDMARAVLVFKENMIRADELATAQEKERAAREARAKRIEELNANFDGAVAEILSTVTAATSQLNSSAQNMSSVAEETQRQASAVAAASEQASANVQTVAAAADELSASISEIARQVAHSSKISRQAKEAADNSSRIVAGLASAADRIGEVVNMITDIASQTNLLALNATIEAARAGDAGKGFAVVANEVKSLATQTAKATEDISRAMTDFG</sequence>
<evidence type="ECO:0000259" key="5">
    <source>
        <dbReference type="PROSITE" id="PS50111"/>
    </source>
</evidence>
<feature type="domain" description="HAMP" evidence="6">
    <location>
        <begin position="291"/>
        <end position="344"/>
    </location>
</feature>
<dbReference type="PROSITE" id="PS51753">
    <property type="entry name" value="HBM"/>
    <property type="match status" value="1"/>
</dbReference>
<reference evidence="8 9" key="1">
    <citation type="submission" date="2017-09" db="EMBL/GenBank/DDBJ databases">
        <authorList>
            <person name="Ehlers B."/>
            <person name="Leendertz F.H."/>
        </authorList>
    </citation>
    <scope>NUCLEOTIDE SEQUENCE [LARGE SCALE GENOMIC DNA]</scope>
    <source>
        <strain evidence="8 9">USBA 140</strain>
    </source>
</reference>
<dbReference type="InterPro" id="IPR004090">
    <property type="entry name" value="Chemotax_Me-accpt_rcpt"/>
</dbReference>
<dbReference type="InterPro" id="IPR004089">
    <property type="entry name" value="MCPsignal_dom"/>
</dbReference>
<dbReference type="OrthoDB" id="7317960at2"/>
<evidence type="ECO:0000259" key="6">
    <source>
        <dbReference type="PROSITE" id="PS50885"/>
    </source>
</evidence>
<dbReference type="Pfam" id="PF00015">
    <property type="entry name" value="MCPsignal"/>
    <property type="match status" value="1"/>
</dbReference>
<dbReference type="InterPro" id="IPR032255">
    <property type="entry name" value="HBM"/>
</dbReference>
<evidence type="ECO:0000256" key="1">
    <source>
        <dbReference type="ARBA" id="ARBA00023224"/>
    </source>
</evidence>
<dbReference type="PROSITE" id="PS50885">
    <property type="entry name" value="HAMP"/>
    <property type="match status" value="1"/>
</dbReference>
<dbReference type="SMART" id="SM01358">
    <property type="entry name" value="HBM"/>
    <property type="match status" value="1"/>
</dbReference>
<dbReference type="Proteomes" id="UP000219621">
    <property type="component" value="Unassembled WGS sequence"/>
</dbReference>
<dbReference type="GO" id="GO:0016020">
    <property type="term" value="C:membrane"/>
    <property type="evidence" value="ECO:0007669"/>
    <property type="project" value="InterPro"/>
</dbReference>
<dbReference type="InterPro" id="IPR003660">
    <property type="entry name" value="HAMP_dom"/>
</dbReference>
<feature type="domain" description="Methyl-accepting transducer" evidence="5">
    <location>
        <begin position="377"/>
        <end position="536"/>
    </location>
</feature>
<proteinExistence type="inferred from homology"/>
<dbReference type="SMART" id="SM00283">
    <property type="entry name" value="MA"/>
    <property type="match status" value="1"/>
</dbReference>
<accession>A0A286H2D0</accession>
<dbReference type="PRINTS" id="PR00260">
    <property type="entry name" value="CHEMTRNSDUCR"/>
</dbReference>
<evidence type="ECO:0000313" key="9">
    <source>
        <dbReference type="Proteomes" id="UP000219621"/>
    </source>
</evidence>
<dbReference type="Pfam" id="PF00672">
    <property type="entry name" value="HAMP"/>
    <property type="match status" value="1"/>
</dbReference>
<keyword evidence="4" id="KW-0175">Coiled coil</keyword>
<comment type="similarity">
    <text evidence="2">Belongs to the methyl-accepting chemotaxis (MCP) protein family.</text>
</comment>
<dbReference type="GO" id="GO:0004888">
    <property type="term" value="F:transmembrane signaling receptor activity"/>
    <property type="evidence" value="ECO:0007669"/>
    <property type="project" value="InterPro"/>
</dbReference>
<keyword evidence="1 3" id="KW-0807">Transducer</keyword>
<dbReference type="PROSITE" id="PS50111">
    <property type="entry name" value="CHEMOTAXIS_TRANSDUC_2"/>
    <property type="match status" value="1"/>
</dbReference>
<dbReference type="SUPFAM" id="SSF58104">
    <property type="entry name" value="Methyl-accepting chemotaxis protein (MCP) signaling domain"/>
    <property type="match status" value="1"/>
</dbReference>
<dbReference type="EMBL" id="OCNJ01000037">
    <property type="protein sequence ID" value="SOE01950.1"/>
    <property type="molecule type" value="Genomic_DNA"/>
</dbReference>
<gene>
    <name evidence="8" type="ORF">SAMN05421508_1371</name>
</gene>
<organism evidence="8 9">
    <name type="scientific">Caenispirillum bisanense</name>
    <dbReference type="NCBI Taxonomy" id="414052"/>
    <lineage>
        <taxon>Bacteria</taxon>
        <taxon>Pseudomonadati</taxon>
        <taxon>Pseudomonadota</taxon>
        <taxon>Alphaproteobacteria</taxon>
        <taxon>Rhodospirillales</taxon>
        <taxon>Novispirillaceae</taxon>
        <taxon>Caenispirillum</taxon>
    </lineage>
</organism>
<evidence type="ECO:0000256" key="3">
    <source>
        <dbReference type="PROSITE-ProRule" id="PRU00284"/>
    </source>
</evidence>
<dbReference type="GO" id="GO:0007165">
    <property type="term" value="P:signal transduction"/>
    <property type="evidence" value="ECO:0007669"/>
    <property type="project" value="UniProtKB-KW"/>
</dbReference>
<protein>
    <submittedName>
        <fullName evidence="8">HAMP domain-containing protein</fullName>
    </submittedName>
</protein>
<dbReference type="PANTHER" id="PTHR32089:SF112">
    <property type="entry name" value="LYSOZYME-LIKE PROTEIN-RELATED"/>
    <property type="match status" value="1"/>
</dbReference>
<evidence type="ECO:0000313" key="8">
    <source>
        <dbReference type="EMBL" id="SOE01950.1"/>
    </source>
</evidence>
<evidence type="ECO:0000259" key="7">
    <source>
        <dbReference type="PROSITE" id="PS51753"/>
    </source>
</evidence>
<name>A0A286H2D0_9PROT</name>
<dbReference type="PANTHER" id="PTHR32089">
    <property type="entry name" value="METHYL-ACCEPTING CHEMOTAXIS PROTEIN MCPB"/>
    <property type="match status" value="1"/>
</dbReference>
<dbReference type="GO" id="GO:0006935">
    <property type="term" value="P:chemotaxis"/>
    <property type="evidence" value="ECO:0007669"/>
    <property type="project" value="InterPro"/>
</dbReference>
<keyword evidence="9" id="KW-1185">Reference proteome</keyword>
<dbReference type="SMART" id="SM00304">
    <property type="entry name" value="HAMP"/>
    <property type="match status" value="1"/>
</dbReference>